<dbReference type="InterPro" id="IPR047640">
    <property type="entry name" value="RpiR-like"/>
</dbReference>
<organism evidence="2 3">
    <name type="scientific">Brevibacterium yomogidense</name>
    <dbReference type="NCBI Taxonomy" id="946573"/>
    <lineage>
        <taxon>Bacteria</taxon>
        <taxon>Bacillati</taxon>
        <taxon>Actinomycetota</taxon>
        <taxon>Actinomycetes</taxon>
        <taxon>Micrococcales</taxon>
        <taxon>Brevibacteriaceae</taxon>
        <taxon>Brevibacterium</taxon>
    </lineage>
</organism>
<proteinExistence type="predicted"/>
<dbReference type="SUPFAM" id="SSF46689">
    <property type="entry name" value="Homeodomain-like"/>
    <property type="match status" value="1"/>
</dbReference>
<sequence>MTLHERIETQRGRLTKTDRALLDTLLSSPEDAVHWSGDDLAGHAGSHPAAATRLAQKLGFEGYPHLREELRQERREAQKPLRGAGDRMRAELAEHQTGTVLDTFLRAEVESLAAVAECVEQTRLDGIADAIAAADTVHVFARGNASVLTELVERRLRRFGVRVVVLDGDGRELAERLTALTAQDLVLAFAFRRPPRLLTGLLAHAAAVGARSVLVTDTLHTLDPAPDVLVAARRSDRDGFSSLTVPMAVTNALVLTLAHRHPDRTLPALDRLDSLLRTFE</sequence>
<gene>
    <name evidence="2" type="ORF">FM105_03485</name>
</gene>
<dbReference type="InterPro" id="IPR000281">
    <property type="entry name" value="HTH_RpiR"/>
</dbReference>
<dbReference type="PANTHER" id="PTHR30514">
    <property type="entry name" value="GLUCOKINASE"/>
    <property type="match status" value="1"/>
</dbReference>
<reference evidence="3" key="1">
    <citation type="submission" date="2017-02" db="EMBL/GenBank/DDBJ databases">
        <authorList>
            <person name="Dridi B."/>
        </authorList>
    </citation>
    <scope>NUCLEOTIDE SEQUENCE [LARGE SCALE GENOMIC DNA]</scope>
    <source>
        <strain evidence="3">B Co 03.10</strain>
    </source>
</reference>
<dbReference type="RefSeq" id="WP_087004792.1">
    <property type="nucleotide sequence ID" value="NZ_FWFF01000003.1"/>
</dbReference>
<accession>A0A1X6X2X8</accession>
<dbReference type="InterPro" id="IPR036388">
    <property type="entry name" value="WH-like_DNA-bd_sf"/>
</dbReference>
<dbReference type="AlphaFoldDB" id="A0A1X6X2X8"/>
<dbReference type="EMBL" id="FWFF01000003">
    <property type="protein sequence ID" value="SLM93038.1"/>
    <property type="molecule type" value="Genomic_DNA"/>
</dbReference>
<evidence type="ECO:0000313" key="3">
    <source>
        <dbReference type="Proteomes" id="UP000196581"/>
    </source>
</evidence>
<dbReference type="PANTHER" id="PTHR30514:SF18">
    <property type="entry name" value="RPIR-FAMILY TRANSCRIPTIONAL REGULATOR"/>
    <property type="match status" value="1"/>
</dbReference>
<protein>
    <submittedName>
        <fullName evidence="2">Transcriptional regulator, RpiR family</fullName>
    </submittedName>
</protein>
<dbReference type="InterPro" id="IPR009057">
    <property type="entry name" value="Homeodomain-like_sf"/>
</dbReference>
<name>A0A1X6X2X8_9MICO</name>
<feature type="domain" description="HTH rpiR-type" evidence="1">
    <location>
        <begin position="1"/>
        <end position="77"/>
    </location>
</feature>
<dbReference type="GO" id="GO:0003677">
    <property type="term" value="F:DNA binding"/>
    <property type="evidence" value="ECO:0007669"/>
    <property type="project" value="InterPro"/>
</dbReference>
<dbReference type="GO" id="GO:1901135">
    <property type="term" value="P:carbohydrate derivative metabolic process"/>
    <property type="evidence" value="ECO:0007669"/>
    <property type="project" value="InterPro"/>
</dbReference>
<dbReference type="GO" id="GO:0003700">
    <property type="term" value="F:DNA-binding transcription factor activity"/>
    <property type="evidence" value="ECO:0007669"/>
    <property type="project" value="InterPro"/>
</dbReference>
<dbReference type="PROSITE" id="PS51071">
    <property type="entry name" value="HTH_RPIR"/>
    <property type="match status" value="1"/>
</dbReference>
<dbReference type="Pfam" id="PF01418">
    <property type="entry name" value="HTH_6"/>
    <property type="match status" value="1"/>
</dbReference>
<keyword evidence="3" id="KW-1185">Reference proteome</keyword>
<dbReference type="Gene3D" id="1.10.10.10">
    <property type="entry name" value="Winged helix-like DNA-binding domain superfamily/Winged helix DNA-binding domain"/>
    <property type="match status" value="1"/>
</dbReference>
<dbReference type="GO" id="GO:0097367">
    <property type="term" value="F:carbohydrate derivative binding"/>
    <property type="evidence" value="ECO:0007669"/>
    <property type="project" value="InterPro"/>
</dbReference>
<dbReference type="InterPro" id="IPR046348">
    <property type="entry name" value="SIS_dom_sf"/>
</dbReference>
<dbReference type="Proteomes" id="UP000196581">
    <property type="component" value="Unassembled WGS sequence"/>
</dbReference>
<dbReference type="SUPFAM" id="SSF53697">
    <property type="entry name" value="SIS domain"/>
    <property type="match status" value="1"/>
</dbReference>
<evidence type="ECO:0000313" key="2">
    <source>
        <dbReference type="EMBL" id="SLM93038.1"/>
    </source>
</evidence>
<dbReference type="Gene3D" id="3.40.50.10490">
    <property type="entry name" value="Glucose-6-phosphate isomerase like protein, domain 1"/>
    <property type="match status" value="1"/>
</dbReference>
<evidence type="ECO:0000259" key="1">
    <source>
        <dbReference type="PROSITE" id="PS51071"/>
    </source>
</evidence>